<name>A0AAF0XPU0_DAUCS</name>
<dbReference type="AlphaFoldDB" id="A0AAF0XPU0"/>
<evidence type="ECO:0000313" key="4">
    <source>
        <dbReference type="Proteomes" id="UP000077755"/>
    </source>
</evidence>
<dbReference type="Pfam" id="PF24750">
    <property type="entry name" value="b-prop_At3g26010-like"/>
    <property type="match status" value="1"/>
</dbReference>
<reference evidence="3" key="2">
    <citation type="submission" date="2022-03" db="EMBL/GenBank/DDBJ databases">
        <title>Draft title - Genomic analysis of global carrot germplasm unveils the trajectory of domestication and the origin of high carotenoid orange carrot.</title>
        <authorList>
            <person name="Iorizzo M."/>
            <person name="Ellison S."/>
            <person name="Senalik D."/>
            <person name="Macko-Podgorni A."/>
            <person name="Grzebelus D."/>
            <person name="Bostan H."/>
            <person name="Rolling W."/>
            <person name="Curaba J."/>
            <person name="Simon P."/>
        </authorList>
    </citation>
    <scope>NUCLEOTIDE SEQUENCE</scope>
    <source>
        <tissue evidence="3">Leaf</tissue>
    </source>
</reference>
<dbReference type="NCBIfam" id="TIGR01640">
    <property type="entry name" value="F_box_assoc_1"/>
    <property type="match status" value="1"/>
</dbReference>
<evidence type="ECO:0000259" key="1">
    <source>
        <dbReference type="Pfam" id="PF00646"/>
    </source>
</evidence>
<dbReference type="InterPro" id="IPR036047">
    <property type="entry name" value="F-box-like_dom_sf"/>
</dbReference>
<dbReference type="InterPro" id="IPR055290">
    <property type="entry name" value="At3g26010-like"/>
</dbReference>
<protein>
    <recommendedName>
        <fullName evidence="5">F-box domain-containing protein</fullName>
    </recommendedName>
</protein>
<evidence type="ECO:0000259" key="2">
    <source>
        <dbReference type="Pfam" id="PF24750"/>
    </source>
</evidence>
<sequence length="431" mass="49562">MDMKLRECTSGSQGAVKRRRCTPSSQQIVLDEQDLLTLILLRLPYRQLMSFKSVSKKWLSLITDTHFSRLLWNLLPPRASGLFIQRPPKLEFPDKVYFVPLDDKNTPSLPHSIPSLLLMTFLIPKKFVFCNPVMAFYCCNKYVYDPSTNQLATLPKHPHGNGNGNGNGNRIRLIGLTYDPSKSIHYKVIGLVTTSRLEDVGDFYIYSSETRAWKSSIKSYVPAPGMHFLDGVYWNGCMHWLADGVSGLNLPESSISDCLYFNMDEERLETFPRPPIRVASLRRSLYFGASEDHLHVVEAYRYATSLSVYEMKSDYSEWFVKYRIDLDPISKVFPEMTEHEFLSRKKSDYAVGVLSLIRRESFQEDSFLVLEIPGKAIRYNLVDKSSKVLWDFSVDFSLAKVLRWRFGALRVWQYIESVPCVYARRAAGTSA</sequence>
<accession>A0AAF0XPU0</accession>
<dbReference type="Proteomes" id="UP000077755">
    <property type="component" value="Chromosome 7"/>
</dbReference>
<dbReference type="PANTHER" id="PTHR35546:SF115">
    <property type="entry name" value="F-BOX DOMAIN-CONTAINING PROTEIN"/>
    <property type="match status" value="1"/>
</dbReference>
<dbReference type="InterPro" id="IPR056592">
    <property type="entry name" value="Beta-prop_At3g26010-like"/>
</dbReference>
<keyword evidence="4" id="KW-1185">Reference proteome</keyword>
<gene>
    <name evidence="3" type="ORF">DCAR_0730204</name>
</gene>
<dbReference type="SUPFAM" id="SSF81383">
    <property type="entry name" value="F-box domain"/>
    <property type="match status" value="1"/>
</dbReference>
<dbReference type="PANTHER" id="PTHR35546">
    <property type="entry name" value="F-BOX PROTEIN INTERACTION DOMAIN PROTEIN-RELATED"/>
    <property type="match status" value="1"/>
</dbReference>
<proteinExistence type="predicted"/>
<reference evidence="3" key="1">
    <citation type="journal article" date="2016" name="Nat. Genet.">
        <title>A high-quality carrot genome assembly provides new insights into carotenoid accumulation and asterid genome evolution.</title>
        <authorList>
            <person name="Iorizzo M."/>
            <person name="Ellison S."/>
            <person name="Senalik D."/>
            <person name="Zeng P."/>
            <person name="Satapoomin P."/>
            <person name="Huang J."/>
            <person name="Bowman M."/>
            <person name="Iovene M."/>
            <person name="Sanseverino W."/>
            <person name="Cavagnaro P."/>
            <person name="Yildiz M."/>
            <person name="Macko-Podgorni A."/>
            <person name="Moranska E."/>
            <person name="Grzebelus E."/>
            <person name="Grzebelus D."/>
            <person name="Ashrafi H."/>
            <person name="Zheng Z."/>
            <person name="Cheng S."/>
            <person name="Spooner D."/>
            <person name="Van Deynze A."/>
            <person name="Simon P."/>
        </authorList>
    </citation>
    <scope>NUCLEOTIDE SEQUENCE</scope>
    <source>
        <tissue evidence="3">Leaf</tissue>
    </source>
</reference>
<dbReference type="InterPro" id="IPR017451">
    <property type="entry name" value="F-box-assoc_interact_dom"/>
</dbReference>
<dbReference type="Pfam" id="PF00646">
    <property type="entry name" value="F-box"/>
    <property type="match status" value="1"/>
</dbReference>
<dbReference type="EMBL" id="CP093349">
    <property type="protein sequence ID" value="WOH10734.1"/>
    <property type="molecule type" value="Genomic_DNA"/>
</dbReference>
<feature type="domain" description="F-box" evidence="1">
    <location>
        <begin position="34"/>
        <end position="67"/>
    </location>
</feature>
<organism evidence="3 4">
    <name type="scientific">Daucus carota subsp. sativus</name>
    <name type="common">Carrot</name>
    <dbReference type="NCBI Taxonomy" id="79200"/>
    <lineage>
        <taxon>Eukaryota</taxon>
        <taxon>Viridiplantae</taxon>
        <taxon>Streptophyta</taxon>
        <taxon>Embryophyta</taxon>
        <taxon>Tracheophyta</taxon>
        <taxon>Spermatophyta</taxon>
        <taxon>Magnoliopsida</taxon>
        <taxon>eudicotyledons</taxon>
        <taxon>Gunneridae</taxon>
        <taxon>Pentapetalae</taxon>
        <taxon>asterids</taxon>
        <taxon>campanulids</taxon>
        <taxon>Apiales</taxon>
        <taxon>Apiaceae</taxon>
        <taxon>Apioideae</taxon>
        <taxon>Scandiceae</taxon>
        <taxon>Daucinae</taxon>
        <taxon>Daucus</taxon>
        <taxon>Daucus sect. Daucus</taxon>
    </lineage>
</organism>
<dbReference type="InterPro" id="IPR001810">
    <property type="entry name" value="F-box_dom"/>
</dbReference>
<feature type="domain" description="F-box protein At3g26010-like beta-propeller" evidence="2">
    <location>
        <begin position="184"/>
        <end position="334"/>
    </location>
</feature>
<evidence type="ECO:0000313" key="3">
    <source>
        <dbReference type="EMBL" id="WOH10734.1"/>
    </source>
</evidence>
<evidence type="ECO:0008006" key="5">
    <source>
        <dbReference type="Google" id="ProtNLM"/>
    </source>
</evidence>